<sequence>MKKILISFSLVALLFLGACSGTDSKSNQNNKNQDKSSETKQETGSALTEPVVVNGMELTIEQLKTTAVSSGEEKENKNLYGFKINGKNISSTKSGLGAIDFVLTTSDGKEHAIDDTIVNFGNEIEPDKSITGKMYFAIDKNQKITKLSYKPEDKVLNSWDVKTK</sequence>
<dbReference type="AlphaFoldDB" id="A0AAW9K968"/>
<feature type="compositionally biased region" description="Basic and acidic residues" evidence="2">
    <location>
        <begin position="32"/>
        <end position="41"/>
    </location>
</feature>
<evidence type="ECO:0000313" key="5">
    <source>
        <dbReference type="EMBL" id="MDZ5759756.1"/>
    </source>
</evidence>
<dbReference type="Gene3D" id="2.60.40.1240">
    <property type="match status" value="1"/>
</dbReference>
<dbReference type="EMBL" id="JAVBVO010000004">
    <property type="protein sequence ID" value="MDZ5759756.1"/>
    <property type="molecule type" value="Genomic_DNA"/>
</dbReference>
<evidence type="ECO:0000256" key="1">
    <source>
        <dbReference type="ARBA" id="ARBA00022729"/>
    </source>
</evidence>
<organism evidence="5 6">
    <name type="scientific">Carnobacterium maltaromaticum</name>
    <name type="common">Carnobacterium piscicola</name>
    <dbReference type="NCBI Taxonomy" id="2751"/>
    <lineage>
        <taxon>Bacteria</taxon>
        <taxon>Bacillati</taxon>
        <taxon>Bacillota</taxon>
        <taxon>Bacilli</taxon>
        <taxon>Lactobacillales</taxon>
        <taxon>Carnobacteriaceae</taxon>
        <taxon>Carnobacterium</taxon>
    </lineage>
</organism>
<reference evidence="5" key="1">
    <citation type="submission" date="2023-08" db="EMBL/GenBank/DDBJ databases">
        <title>Genomic characterization of piscicolin 126 produced by Carnobacterium maltaromaticum CM22 strain isolated from salmon (Salmo salar).</title>
        <authorList>
            <person name="Gonzalez-Gragera E."/>
            <person name="Garcia-Lopez J.D."/>
            <person name="Teso-Perez C."/>
            <person name="Gimenez-Hernandez I."/>
            <person name="Peralta-Sanchez J.M."/>
            <person name="Valdivia E."/>
            <person name="Montalban-Lopez M."/>
            <person name="Martin-Platero A.M."/>
            <person name="Banos A."/>
            <person name="Martinez-Bueno M."/>
        </authorList>
    </citation>
    <scope>NUCLEOTIDE SEQUENCE</scope>
    <source>
        <strain evidence="5">CM22</strain>
    </source>
</reference>
<proteinExistence type="predicted"/>
<evidence type="ECO:0000256" key="2">
    <source>
        <dbReference type="SAM" id="MobiDB-lite"/>
    </source>
</evidence>
<feature type="signal peptide" evidence="3">
    <location>
        <begin position="1"/>
        <end position="20"/>
    </location>
</feature>
<accession>A0AAW9K968</accession>
<feature type="chain" id="PRO_5043510911" evidence="3">
    <location>
        <begin position="21"/>
        <end position="164"/>
    </location>
</feature>
<dbReference type="PROSITE" id="PS51257">
    <property type="entry name" value="PROKAR_LIPOPROTEIN"/>
    <property type="match status" value="1"/>
</dbReference>
<evidence type="ECO:0000259" key="4">
    <source>
        <dbReference type="Pfam" id="PF11611"/>
    </source>
</evidence>
<comment type="caution">
    <text evidence="5">The sequence shown here is derived from an EMBL/GenBank/DDBJ whole genome shotgun (WGS) entry which is preliminary data.</text>
</comment>
<feature type="region of interest" description="Disordered" evidence="2">
    <location>
        <begin position="23"/>
        <end position="48"/>
    </location>
</feature>
<dbReference type="Proteomes" id="UP001290462">
    <property type="component" value="Unassembled WGS sequence"/>
</dbReference>
<dbReference type="RefSeq" id="WP_322809406.1">
    <property type="nucleotide sequence ID" value="NZ_JAVBVO010000004.1"/>
</dbReference>
<gene>
    <name evidence="5" type="ORF">RAK27_13925</name>
</gene>
<feature type="domain" description="DUF4352" evidence="4">
    <location>
        <begin position="47"/>
        <end position="152"/>
    </location>
</feature>
<keyword evidence="1 3" id="KW-0732">Signal</keyword>
<name>A0AAW9K968_CARML</name>
<dbReference type="Pfam" id="PF11611">
    <property type="entry name" value="DUF4352"/>
    <property type="match status" value="1"/>
</dbReference>
<evidence type="ECO:0000313" key="6">
    <source>
        <dbReference type="Proteomes" id="UP001290462"/>
    </source>
</evidence>
<protein>
    <submittedName>
        <fullName evidence="5">DUF4352 domain-containing protein</fullName>
    </submittedName>
</protein>
<evidence type="ECO:0000256" key="3">
    <source>
        <dbReference type="SAM" id="SignalP"/>
    </source>
</evidence>
<dbReference type="InterPro" id="IPR029051">
    <property type="entry name" value="DUF4352"/>
</dbReference>
<dbReference type="InterPro" id="IPR029050">
    <property type="entry name" value="Immunoprotect_excell_Ig-like"/>
</dbReference>